<proteinExistence type="predicted"/>
<gene>
    <name evidence="1" type="ORF">CURHAP_LOCUS6491</name>
    <name evidence="2" type="ORF">ORAREDHAP_LOCUS6531</name>
</gene>
<dbReference type="Proteomes" id="UP000507245">
    <property type="component" value="Unassembled WGS sequence"/>
</dbReference>
<accession>A0A6J5TQ54</accession>
<dbReference type="Proteomes" id="UP000507222">
    <property type="component" value="Unassembled WGS sequence"/>
</dbReference>
<evidence type="ECO:0000313" key="2">
    <source>
        <dbReference type="EMBL" id="CAB4295211.1"/>
    </source>
</evidence>
<organism evidence="1 3">
    <name type="scientific">Prunus armeniaca</name>
    <name type="common">Apricot</name>
    <name type="synonym">Armeniaca vulgaris</name>
    <dbReference type="NCBI Taxonomy" id="36596"/>
    <lineage>
        <taxon>Eukaryota</taxon>
        <taxon>Viridiplantae</taxon>
        <taxon>Streptophyta</taxon>
        <taxon>Embryophyta</taxon>
        <taxon>Tracheophyta</taxon>
        <taxon>Spermatophyta</taxon>
        <taxon>Magnoliopsida</taxon>
        <taxon>eudicotyledons</taxon>
        <taxon>Gunneridae</taxon>
        <taxon>Pentapetalae</taxon>
        <taxon>rosids</taxon>
        <taxon>fabids</taxon>
        <taxon>Rosales</taxon>
        <taxon>Rosaceae</taxon>
        <taxon>Amygdaloideae</taxon>
        <taxon>Amygdaleae</taxon>
        <taxon>Prunus</taxon>
    </lineage>
</organism>
<evidence type="ECO:0000313" key="3">
    <source>
        <dbReference type="Proteomes" id="UP000507222"/>
    </source>
</evidence>
<reference evidence="4" key="1">
    <citation type="journal article" date="2020" name="Genome Biol.">
        <title>Gamete binning: chromosome-level and haplotype-resolved genome assembly enabled by high-throughput single-cell sequencing of gamete genomes.</title>
        <authorList>
            <person name="Campoy J.A."/>
            <person name="Sun H."/>
            <person name="Goel M."/>
            <person name="Jiao W.-B."/>
            <person name="Folz-Donahue K."/>
            <person name="Wang N."/>
            <person name="Rubio M."/>
            <person name="Liu C."/>
            <person name="Kukat C."/>
            <person name="Ruiz D."/>
            <person name="Huettel B."/>
            <person name="Schneeberger K."/>
        </authorList>
    </citation>
    <scope>NUCLEOTIDE SEQUENCE [LARGE SCALE GENOMIC DNA]</scope>
    <source>
        <strain evidence="4">cv. Rojo Pasion</strain>
    </source>
</reference>
<protein>
    <submittedName>
        <fullName evidence="1">Uncharacterized protein</fullName>
    </submittedName>
</protein>
<dbReference type="EMBL" id="CAEKKB010000001">
    <property type="protein sequence ID" value="CAB4295211.1"/>
    <property type="molecule type" value="Genomic_DNA"/>
</dbReference>
<sequence length="66" mass="7402">MSENYMDGLAMEEDEGLFVNFSLIQTPRAVLFIIQSIKTVVAGGGGPVFQVKKPSSEVHWFNQKKR</sequence>
<name>A0A6J5TQ54_PRUAR</name>
<evidence type="ECO:0000313" key="4">
    <source>
        <dbReference type="Proteomes" id="UP000507245"/>
    </source>
</evidence>
<dbReference type="EMBL" id="CAEKDK010000001">
    <property type="protein sequence ID" value="CAB4264598.1"/>
    <property type="molecule type" value="Genomic_DNA"/>
</dbReference>
<dbReference type="AlphaFoldDB" id="A0A6J5TQ54"/>
<keyword evidence="4" id="KW-1185">Reference proteome</keyword>
<evidence type="ECO:0000313" key="1">
    <source>
        <dbReference type="EMBL" id="CAB4264598.1"/>
    </source>
</evidence>
<reference evidence="1 3" key="2">
    <citation type="submission" date="2020-05" db="EMBL/GenBank/DDBJ databases">
        <authorList>
            <person name="Campoy J."/>
            <person name="Schneeberger K."/>
            <person name="Spophaly S."/>
        </authorList>
    </citation>
    <scope>NUCLEOTIDE SEQUENCE [LARGE SCALE GENOMIC DNA]</scope>
    <source>
        <strain evidence="1">PruArmRojPasFocal</strain>
    </source>
</reference>